<feature type="transmembrane region" description="Helical" evidence="1">
    <location>
        <begin position="163"/>
        <end position="182"/>
    </location>
</feature>
<dbReference type="Pfam" id="PF13473">
    <property type="entry name" value="Cupredoxin_1"/>
    <property type="match status" value="1"/>
</dbReference>
<dbReference type="InterPro" id="IPR028096">
    <property type="entry name" value="EfeO_Cupredoxin"/>
</dbReference>
<keyword evidence="1" id="KW-0472">Membrane</keyword>
<feature type="chain" id="PRO_5046639396" evidence="2">
    <location>
        <begin position="28"/>
        <end position="188"/>
    </location>
</feature>
<keyword evidence="1" id="KW-0812">Transmembrane</keyword>
<proteinExistence type="predicted"/>
<gene>
    <name evidence="4" type="ORF">FXN61_01380</name>
</gene>
<keyword evidence="5" id="KW-1185">Reference proteome</keyword>
<evidence type="ECO:0000256" key="2">
    <source>
        <dbReference type="SAM" id="SignalP"/>
    </source>
</evidence>
<feature type="signal peptide" evidence="2">
    <location>
        <begin position="1"/>
        <end position="27"/>
    </location>
</feature>
<sequence length="188" mass="19338">MRRGLASAVLAAFAVLTMLSTAPVASAEPHQIPISQFAYQPASMTVRVGDVVTWTNQDQAPHDVVAGTFRSPMLETGQSWSYTFTQPGTFDYICSVHPDMRARITVLAAPTTQQPVVPPAAPATPTTAATEEAATTTSAAATSTSAVAAVVTPVQPSPTLPPMLLLAGLVAAVTTLGLLLIGSRPDGA</sequence>
<dbReference type="InterPro" id="IPR008972">
    <property type="entry name" value="Cupredoxin"/>
</dbReference>
<keyword evidence="2" id="KW-0732">Signal</keyword>
<name>A0ABX1F9J2_9PSEU</name>
<dbReference type="CDD" id="cd13921">
    <property type="entry name" value="Amicyanin"/>
    <property type="match status" value="1"/>
</dbReference>
<organism evidence="4 5">
    <name type="scientific">Lentzea indica</name>
    <dbReference type="NCBI Taxonomy" id="2604800"/>
    <lineage>
        <taxon>Bacteria</taxon>
        <taxon>Bacillati</taxon>
        <taxon>Actinomycetota</taxon>
        <taxon>Actinomycetes</taxon>
        <taxon>Pseudonocardiales</taxon>
        <taxon>Pseudonocardiaceae</taxon>
        <taxon>Lentzea</taxon>
    </lineage>
</organism>
<dbReference type="PANTHER" id="PTHR36507:SF1">
    <property type="entry name" value="BLL1555 PROTEIN"/>
    <property type="match status" value="1"/>
</dbReference>
<dbReference type="Proteomes" id="UP001515943">
    <property type="component" value="Unassembled WGS sequence"/>
</dbReference>
<keyword evidence="1" id="KW-1133">Transmembrane helix</keyword>
<evidence type="ECO:0000313" key="4">
    <source>
        <dbReference type="EMBL" id="NKE55545.1"/>
    </source>
</evidence>
<comment type="caution">
    <text evidence="4">The sequence shown here is derived from an EMBL/GenBank/DDBJ whole genome shotgun (WGS) entry which is preliminary data.</text>
</comment>
<protein>
    <submittedName>
        <fullName evidence="4">Copper-binding protein</fullName>
    </submittedName>
</protein>
<dbReference type="PANTHER" id="PTHR36507">
    <property type="entry name" value="BLL1555 PROTEIN"/>
    <property type="match status" value="1"/>
</dbReference>
<evidence type="ECO:0000259" key="3">
    <source>
        <dbReference type="Pfam" id="PF13473"/>
    </source>
</evidence>
<dbReference type="SUPFAM" id="SSF49503">
    <property type="entry name" value="Cupredoxins"/>
    <property type="match status" value="1"/>
</dbReference>
<dbReference type="RefSeq" id="WP_167969458.1">
    <property type="nucleotide sequence ID" value="NZ_VSRL01000003.1"/>
</dbReference>
<dbReference type="EMBL" id="VSRL01000003">
    <property type="protein sequence ID" value="NKE55545.1"/>
    <property type="molecule type" value="Genomic_DNA"/>
</dbReference>
<reference evidence="4 5" key="1">
    <citation type="submission" date="2019-08" db="EMBL/GenBank/DDBJ databases">
        <title>Lentzea from Indian Himalayas.</title>
        <authorList>
            <person name="Mandal S."/>
            <person name="Mallick Gupta A."/>
            <person name="Maiti P.K."/>
            <person name="Sarkar J."/>
            <person name="Mandal S."/>
        </authorList>
    </citation>
    <scope>NUCLEOTIDE SEQUENCE [LARGE SCALE GENOMIC DNA]</scope>
    <source>
        <strain evidence="4 5">PSKA42</strain>
    </source>
</reference>
<accession>A0ABX1F9J2</accession>
<dbReference type="InterPro" id="IPR035668">
    <property type="entry name" value="Amicyanin"/>
</dbReference>
<dbReference type="InterPro" id="IPR052721">
    <property type="entry name" value="ET_Amicyanin"/>
</dbReference>
<feature type="domain" description="EfeO-type cupredoxin-like" evidence="3">
    <location>
        <begin position="9"/>
        <end position="106"/>
    </location>
</feature>
<evidence type="ECO:0000313" key="5">
    <source>
        <dbReference type="Proteomes" id="UP001515943"/>
    </source>
</evidence>
<evidence type="ECO:0000256" key="1">
    <source>
        <dbReference type="SAM" id="Phobius"/>
    </source>
</evidence>
<dbReference type="Gene3D" id="2.60.40.420">
    <property type="entry name" value="Cupredoxins - blue copper proteins"/>
    <property type="match status" value="1"/>
</dbReference>